<gene>
    <name evidence="3" type="ORF">ENT52_03340</name>
</gene>
<dbReference type="CDD" id="cd14820">
    <property type="entry name" value="TRAX"/>
    <property type="match status" value="1"/>
</dbReference>
<dbReference type="InterPro" id="IPR036081">
    <property type="entry name" value="Translin_sf"/>
</dbReference>
<dbReference type="Gene3D" id="1.20.58.2140">
    <property type="match status" value="1"/>
</dbReference>
<reference evidence="3" key="1">
    <citation type="journal article" date="2020" name="mSystems">
        <title>Genome- and Community-Level Interaction Insights into Carbon Utilization and Element Cycling Functions of Hydrothermarchaeota in Hydrothermal Sediment.</title>
        <authorList>
            <person name="Zhou Z."/>
            <person name="Liu Y."/>
            <person name="Xu W."/>
            <person name="Pan J."/>
            <person name="Luo Z.H."/>
            <person name="Li M."/>
        </authorList>
    </citation>
    <scope>NUCLEOTIDE SEQUENCE [LARGE SCALE GENOMIC DNA]</scope>
    <source>
        <strain evidence="3">SpSt-587</strain>
    </source>
</reference>
<keyword evidence="1" id="KW-0479">Metal-binding</keyword>
<sequence length="192" mass="22128">MNLESCRKKLEELEKAREELLILLRDLRILSSKAIIAIHSSRIEEAEENLKKASTLLKKIKEFQEFPEIYAAHDSMQEFVEAMFLLKIVKKEFNFSLDFEVLESAFITGLADLVGELRRLALSKMIRGEIAEAEDLLSTMERIYNELIPFASFPDKLVPNLRAKLDVARVALERTKSDLIVAKLYAVLDRDR</sequence>
<feature type="binding site" evidence="1">
    <location>
        <position position="81"/>
    </location>
    <ligand>
        <name>Mg(2+)</name>
        <dbReference type="ChEBI" id="CHEBI:18420"/>
    </ligand>
</feature>
<protein>
    <submittedName>
        <fullName evidence="3">Translin</fullName>
    </submittedName>
</protein>
<comment type="caution">
    <text evidence="3">The sequence shown here is derived from an EMBL/GenBank/DDBJ whole genome shotgun (WGS) entry which is preliminary data.</text>
</comment>
<feature type="binding site" evidence="1">
    <location>
        <position position="116"/>
    </location>
    <ligand>
        <name>Mg(2+)</name>
        <dbReference type="ChEBI" id="CHEBI:18420"/>
    </ligand>
</feature>
<keyword evidence="1" id="KW-0460">Magnesium</keyword>
<evidence type="ECO:0000313" key="3">
    <source>
        <dbReference type="EMBL" id="HGT82740.1"/>
    </source>
</evidence>
<feature type="coiled-coil region" evidence="2">
    <location>
        <begin position="3"/>
        <end position="63"/>
    </location>
</feature>
<dbReference type="GO" id="GO:0046872">
    <property type="term" value="F:metal ion binding"/>
    <property type="evidence" value="ECO:0007669"/>
    <property type="project" value="UniProtKB-KW"/>
</dbReference>
<keyword evidence="2" id="KW-0175">Coiled coil</keyword>
<name>A0A7J3M2W4_ARCFL</name>
<dbReference type="InterPro" id="IPR002848">
    <property type="entry name" value="Translin_fam"/>
</dbReference>
<accession>A0A7J3M2W4</accession>
<dbReference type="SUPFAM" id="SSF74784">
    <property type="entry name" value="Translin"/>
    <property type="match status" value="1"/>
</dbReference>
<dbReference type="EMBL" id="DSYZ01000073">
    <property type="protein sequence ID" value="HGT82740.1"/>
    <property type="molecule type" value="Genomic_DNA"/>
</dbReference>
<dbReference type="AlphaFoldDB" id="A0A7J3M2W4"/>
<dbReference type="Pfam" id="PF01997">
    <property type="entry name" value="Translin"/>
    <property type="match status" value="1"/>
</dbReference>
<evidence type="ECO:0000256" key="2">
    <source>
        <dbReference type="SAM" id="Coils"/>
    </source>
</evidence>
<organism evidence="3">
    <name type="scientific">Archaeoglobus fulgidus</name>
    <dbReference type="NCBI Taxonomy" id="2234"/>
    <lineage>
        <taxon>Archaea</taxon>
        <taxon>Methanobacteriati</taxon>
        <taxon>Methanobacteriota</taxon>
        <taxon>Archaeoglobi</taxon>
        <taxon>Archaeoglobales</taxon>
        <taxon>Archaeoglobaceae</taxon>
        <taxon>Archaeoglobus</taxon>
    </lineage>
</organism>
<dbReference type="GO" id="GO:0043565">
    <property type="term" value="F:sequence-specific DNA binding"/>
    <property type="evidence" value="ECO:0007669"/>
    <property type="project" value="InterPro"/>
</dbReference>
<dbReference type="PANTHER" id="PTHR10741">
    <property type="entry name" value="TRANSLIN AND TRANSLIN ASSOCIATED PROTEIN X"/>
    <property type="match status" value="1"/>
</dbReference>
<proteinExistence type="predicted"/>
<evidence type="ECO:0000256" key="1">
    <source>
        <dbReference type="PIRSR" id="PIRSR602848-1"/>
    </source>
</evidence>